<dbReference type="GO" id="GO:0055070">
    <property type="term" value="P:copper ion homeostasis"/>
    <property type="evidence" value="ECO:0007669"/>
    <property type="project" value="TreeGrafter"/>
</dbReference>
<dbReference type="CDD" id="cd00371">
    <property type="entry name" value="HMA"/>
    <property type="match status" value="1"/>
</dbReference>
<dbReference type="SUPFAM" id="SSF55008">
    <property type="entry name" value="HMA, heavy metal-associated domain"/>
    <property type="match status" value="1"/>
</dbReference>
<dbReference type="GO" id="GO:0005507">
    <property type="term" value="F:copper ion binding"/>
    <property type="evidence" value="ECO:0007669"/>
    <property type="project" value="TreeGrafter"/>
</dbReference>
<dbReference type="RefSeq" id="WP_099472714.1">
    <property type="nucleotide sequence ID" value="NZ_CP041025.1"/>
</dbReference>
<evidence type="ECO:0000256" key="1">
    <source>
        <dbReference type="ARBA" id="ARBA00004651"/>
    </source>
</evidence>
<evidence type="ECO:0000256" key="10">
    <source>
        <dbReference type="ARBA" id="ARBA00022842"/>
    </source>
</evidence>
<organism evidence="17 18">
    <name type="scientific">Paremcibacter congregatus</name>
    <dbReference type="NCBI Taxonomy" id="2043170"/>
    <lineage>
        <taxon>Bacteria</taxon>
        <taxon>Pseudomonadati</taxon>
        <taxon>Pseudomonadota</taxon>
        <taxon>Alphaproteobacteria</taxon>
        <taxon>Emcibacterales</taxon>
        <taxon>Emcibacteraceae</taxon>
        <taxon>Paremcibacter</taxon>
    </lineage>
</organism>
<keyword evidence="13" id="KW-0406">Ion transport</keyword>
<dbReference type="InterPro" id="IPR023214">
    <property type="entry name" value="HAD_sf"/>
</dbReference>
<dbReference type="InterPro" id="IPR023298">
    <property type="entry name" value="ATPase_P-typ_TM_dom_sf"/>
</dbReference>
<dbReference type="SUPFAM" id="SSF81653">
    <property type="entry name" value="Calcium ATPase, transduction domain A"/>
    <property type="match status" value="1"/>
</dbReference>
<evidence type="ECO:0000256" key="6">
    <source>
        <dbReference type="ARBA" id="ARBA00022692"/>
    </source>
</evidence>
<dbReference type="PROSITE" id="PS01047">
    <property type="entry name" value="HMA_1"/>
    <property type="match status" value="1"/>
</dbReference>
<protein>
    <submittedName>
        <fullName evidence="17">Heavy metal translocating P-type ATPase</fullName>
    </submittedName>
</protein>
<reference evidence="17 18" key="1">
    <citation type="submission" date="2017-10" db="EMBL/GenBank/DDBJ databases">
        <title>Frigbacter circumglobatus gen. nov. sp. nov., isolated from sediment cultured in situ.</title>
        <authorList>
            <person name="Zhao Z."/>
        </authorList>
    </citation>
    <scope>NUCLEOTIDE SEQUENCE [LARGE SCALE GENOMIC DNA]</scope>
    <source>
        <strain evidence="17 18">ZYL</strain>
    </source>
</reference>
<dbReference type="InterPro" id="IPR027256">
    <property type="entry name" value="P-typ_ATPase_IB"/>
</dbReference>
<dbReference type="InterPro" id="IPR006121">
    <property type="entry name" value="HMA_dom"/>
</dbReference>
<dbReference type="InterPro" id="IPR036412">
    <property type="entry name" value="HAD-like_sf"/>
</dbReference>
<dbReference type="SUPFAM" id="SSF56784">
    <property type="entry name" value="HAD-like"/>
    <property type="match status" value="1"/>
</dbReference>
<keyword evidence="11" id="KW-1278">Translocase</keyword>
<dbReference type="InterPro" id="IPR018303">
    <property type="entry name" value="ATPase_P-typ_P_site"/>
</dbReference>
<evidence type="ECO:0000259" key="16">
    <source>
        <dbReference type="PROSITE" id="PS50846"/>
    </source>
</evidence>
<evidence type="ECO:0000256" key="12">
    <source>
        <dbReference type="ARBA" id="ARBA00022989"/>
    </source>
</evidence>
<feature type="transmembrane region" description="Helical" evidence="15">
    <location>
        <begin position="702"/>
        <end position="720"/>
    </location>
</feature>
<feature type="transmembrane region" description="Helical" evidence="15">
    <location>
        <begin position="169"/>
        <end position="191"/>
    </location>
</feature>
<feature type="transmembrane region" description="Helical" evidence="15">
    <location>
        <begin position="136"/>
        <end position="157"/>
    </location>
</feature>
<feature type="domain" description="HMA" evidence="16">
    <location>
        <begin position="14"/>
        <end position="84"/>
    </location>
</feature>
<evidence type="ECO:0000256" key="9">
    <source>
        <dbReference type="ARBA" id="ARBA00022840"/>
    </source>
</evidence>
<feature type="transmembrane region" description="Helical" evidence="15">
    <location>
        <begin position="384"/>
        <end position="407"/>
    </location>
</feature>
<evidence type="ECO:0000256" key="13">
    <source>
        <dbReference type="ARBA" id="ARBA00023065"/>
    </source>
</evidence>
<dbReference type="Pfam" id="PF00403">
    <property type="entry name" value="HMA"/>
    <property type="match status" value="1"/>
</dbReference>
<dbReference type="Gene3D" id="2.70.150.10">
    <property type="entry name" value="Calcium-transporting ATPase, cytoplasmic transduction domain A"/>
    <property type="match status" value="1"/>
</dbReference>
<evidence type="ECO:0000256" key="3">
    <source>
        <dbReference type="ARBA" id="ARBA00022448"/>
    </source>
</evidence>
<evidence type="ECO:0000256" key="15">
    <source>
        <dbReference type="RuleBase" id="RU362081"/>
    </source>
</evidence>
<dbReference type="PANTHER" id="PTHR43520">
    <property type="entry name" value="ATP7, ISOFORM B"/>
    <property type="match status" value="1"/>
</dbReference>
<dbReference type="EMBL" id="PDEM01000020">
    <property type="protein sequence ID" value="PHZ85026.1"/>
    <property type="molecule type" value="Genomic_DNA"/>
</dbReference>
<proteinExistence type="inferred from homology"/>
<keyword evidence="8 15" id="KW-0547">Nucleotide-binding</keyword>
<dbReference type="GO" id="GO:0005886">
    <property type="term" value="C:plasma membrane"/>
    <property type="evidence" value="ECO:0007669"/>
    <property type="project" value="UniProtKB-SubCell"/>
</dbReference>
<keyword evidence="10" id="KW-0460">Magnesium</keyword>
<dbReference type="PRINTS" id="PR00943">
    <property type="entry name" value="CUATPASE"/>
</dbReference>
<keyword evidence="7 15" id="KW-0479">Metal-binding</keyword>
<dbReference type="OrthoDB" id="9760802at2"/>
<dbReference type="InterPro" id="IPR001757">
    <property type="entry name" value="P_typ_ATPase"/>
</dbReference>
<comment type="subcellular location">
    <subcellularLocation>
        <location evidence="1">Cell membrane</location>
        <topology evidence="1">Multi-pass membrane protein</topology>
    </subcellularLocation>
</comment>
<keyword evidence="3" id="KW-0813">Transport</keyword>
<dbReference type="InterPro" id="IPR023299">
    <property type="entry name" value="ATPase_P-typ_cyto_dom_N"/>
</dbReference>
<feature type="transmembrane region" description="Helical" evidence="15">
    <location>
        <begin position="675"/>
        <end position="696"/>
    </location>
</feature>
<dbReference type="Gene3D" id="3.30.70.100">
    <property type="match status" value="1"/>
</dbReference>
<evidence type="ECO:0000256" key="8">
    <source>
        <dbReference type="ARBA" id="ARBA00022741"/>
    </source>
</evidence>
<dbReference type="PROSITE" id="PS50846">
    <property type="entry name" value="HMA_2"/>
    <property type="match status" value="1"/>
</dbReference>
<dbReference type="GO" id="GO:0005524">
    <property type="term" value="F:ATP binding"/>
    <property type="evidence" value="ECO:0007669"/>
    <property type="project" value="UniProtKB-UniRule"/>
</dbReference>
<keyword evidence="6 15" id="KW-0812">Transmembrane</keyword>
<dbReference type="PRINTS" id="PR00119">
    <property type="entry name" value="CATATPASE"/>
</dbReference>
<feature type="transmembrane region" description="Helical" evidence="15">
    <location>
        <begin position="101"/>
        <end position="124"/>
    </location>
</feature>
<dbReference type="InterPro" id="IPR059000">
    <property type="entry name" value="ATPase_P-type_domA"/>
</dbReference>
<keyword evidence="4 15" id="KW-1003">Cell membrane</keyword>
<dbReference type="AlphaFoldDB" id="A0A2G4YU84"/>
<dbReference type="SUPFAM" id="SSF81665">
    <property type="entry name" value="Calcium ATPase, transmembrane domain M"/>
    <property type="match status" value="1"/>
</dbReference>
<dbReference type="NCBIfam" id="TIGR01494">
    <property type="entry name" value="ATPase_P-type"/>
    <property type="match status" value="1"/>
</dbReference>
<evidence type="ECO:0000313" key="17">
    <source>
        <dbReference type="EMBL" id="PHZ85026.1"/>
    </source>
</evidence>
<evidence type="ECO:0000313" key="18">
    <source>
        <dbReference type="Proteomes" id="UP000229730"/>
    </source>
</evidence>
<dbReference type="Proteomes" id="UP000229730">
    <property type="component" value="Unassembled WGS sequence"/>
</dbReference>
<dbReference type="InterPro" id="IPR008250">
    <property type="entry name" value="ATPase_P-typ_transduc_dom_A_sf"/>
</dbReference>
<sequence length="737" mass="79206">MTAAAPYPAAQTASVEHFLVEGLHCPSCIREIEGALQKKASVKQARVNLTTQRLAVEWSGTHPDTSANSDDVIDTLKDLGFKGYLFKDDPSAAAGDKEGRWLLICLGIAGFAMMNIMLLSISSWDGSEMGDQTRNFFHWISALIALPASVVAGMPFYKSAWGALKARTLNMDVPISLAVILSLGMSVMQTLTHGEDTYYDAAVMLLFFLLIGRFLDKKMRNHARATAHNLMSYRPNKATLVREDGETENCPIELLCTDQTVRVAAGERIPVDGVILGGLSEVDTSLVTGETLPVKVTIEDKVFAGTTNISGALDIRITALSGKTLLDEIIGLMETAEQGRAKYVRLADKAAQIYAPAVHLLALFTFLGWMLLSTVGWQQSLTTAIAVLIITCPCALGLAVPVVQIVASSRLFKNGILVKAPDGLERLAEVDTIAFDKTGTLTLGQPEIANGDDVDPKALELAASLAKTSTHPLCRALIVACHERDIPTVATSSPLFEEAGMGLRATLDGKEVRLGNRDWCAVPPDMQENTRYSELWLKVGDETPVFLAFQDRLRKDADQVVAWFQKKGFNVLLLSGDRPDVVTDVAGKLGITDFLGAAKPQDKIDRLETLKAQGHKILMVGDGLNDAPALAAAYVSISPSTAADVSQNAADFIFQSQSLDSIVRAYQVAKSSRRLVFINFALAALYNMIAVPFAAAGLLTPLIAAIAMSASSIVVTANALRLNLDKLFHSKGSSSNG</sequence>
<dbReference type="InParanoid" id="A0A2G4YU84"/>
<dbReference type="GO" id="GO:0016887">
    <property type="term" value="F:ATP hydrolysis activity"/>
    <property type="evidence" value="ECO:0007669"/>
    <property type="project" value="InterPro"/>
</dbReference>
<dbReference type="Pfam" id="PF00122">
    <property type="entry name" value="E1-E2_ATPase"/>
    <property type="match status" value="1"/>
</dbReference>
<feature type="transmembrane region" description="Helical" evidence="15">
    <location>
        <begin position="353"/>
        <end position="372"/>
    </location>
</feature>
<name>A0A2G4YU84_9PROT</name>
<accession>A0A2G4YU84</accession>
<gene>
    <name evidence="17" type="ORF">CRD36_09925</name>
</gene>
<dbReference type="PANTHER" id="PTHR43520:SF5">
    <property type="entry name" value="CATION-TRANSPORTING P-TYPE ATPASE-RELATED"/>
    <property type="match status" value="1"/>
</dbReference>
<evidence type="ECO:0000256" key="11">
    <source>
        <dbReference type="ARBA" id="ARBA00022967"/>
    </source>
</evidence>
<evidence type="ECO:0000256" key="2">
    <source>
        <dbReference type="ARBA" id="ARBA00006024"/>
    </source>
</evidence>
<dbReference type="GO" id="GO:0043682">
    <property type="term" value="F:P-type divalent copper transporter activity"/>
    <property type="evidence" value="ECO:0007669"/>
    <property type="project" value="TreeGrafter"/>
</dbReference>
<dbReference type="Pfam" id="PF00702">
    <property type="entry name" value="Hydrolase"/>
    <property type="match status" value="1"/>
</dbReference>
<keyword evidence="12 15" id="KW-1133">Transmembrane helix</keyword>
<dbReference type="PROSITE" id="PS00154">
    <property type="entry name" value="ATPASE_E1_E2"/>
    <property type="match status" value="1"/>
</dbReference>
<keyword evidence="9 15" id="KW-0067">ATP-binding</keyword>
<dbReference type="NCBIfam" id="TIGR01512">
    <property type="entry name" value="ATPase-IB2_Cd"/>
    <property type="match status" value="1"/>
</dbReference>
<keyword evidence="18" id="KW-1185">Reference proteome</keyword>
<dbReference type="NCBIfam" id="TIGR01525">
    <property type="entry name" value="ATPase-IB_hvy"/>
    <property type="match status" value="1"/>
</dbReference>
<evidence type="ECO:0000256" key="5">
    <source>
        <dbReference type="ARBA" id="ARBA00022553"/>
    </source>
</evidence>
<dbReference type="Gene3D" id="3.40.50.1000">
    <property type="entry name" value="HAD superfamily/HAD-like"/>
    <property type="match status" value="1"/>
</dbReference>
<dbReference type="NCBIfam" id="TIGR01511">
    <property type="entry name" value="ATPase-IB1_Cu"/>
    <property type="match status" value="1"/>
</dbReference>
<comment type="caution">
    <text evidence="17">The sequence shown here is derived from an EMBL/GenBank/DDBJ whole genome shotgun (WGS) entry which is preliminary data.</text>
</comment>
<dbReference type="InterPro" id="IPR036163">
    <property type="entry name" value="HMA_dom_sf"/>
</dbReference>
<dbReference type="Gene3D" id="3.40.1110.10">
    <property type="entry name" value="Calcium-transporting ATPase, cytoplasmic domain N"/>
    <property type="match status" value="1"/>
</dbReference>
<keyword evidence="14 15" id="KW-0472">Membrane</keyword>
<evidence type="ECO:0000256" key="4">
    <source>
        <dbReference type="ARBA" id="ARBA00022475"/>
    </source>
</evidence>
<keyword evidence="5" id="KW-0597">Phosphoprotein</keyword>
<evidence type="ECO:0000256" key="14">
    <source>
        <dbReference type="ARBA" id="ARBA00023136"/>
    </source>
</evidence>
<comment type="similarity">
    <text evidence="2 15">Belongs to the cation transport ATPase (P-type) (TC 3.A.3) family. Type IB subfamily.</text>
</comment>
<dbReference type="InterPro" id="IPR017969">
    <property type="entry name" value="Heavy-metal-associated_CS"/>
</dbReference>
<feature type="transmembrane region" description="Helical" evidence="15">
    <location>
        <begin position="197"/>
        <end position="215"/>
    </location>
</feature>
<evidence type="ECO:0000256" key="7">
    <source>
        <dbReference type="ARBA" id="ARBA00022723"/>
    </source>
</evidence>